<dbReference type="Proteomes" id="UP001583177">
    <property type="component" value="Unassembled WGS sequence"/>
</dbReference>
<evidence type="ECO:0000256" key="1">
    <source>
        <dbReference type="SAM" id="Coils"/>
    </source>
</evidence>
<keyword evidence="4" id="KW-1185">Reference proteome</keyword>
<feature type="compositionally biased region" description="Acidic residues" evidence="2">
    <location>
        <begin position="119"/>
        <end position="131"/>
    </location>
</feature>
<evidence type="ECO:0000313" key="4">
    <source>
        <dbReference type="Proteomes" id="UP001583177"/>
    </source>
</evidence>
<protein>
    <submittedName>
        <fullName evidence="3">Uncharacterized protein</fullName>
    </submittedName>
</protein>
<evidence type="ECO:0000313" key="3">
    <source>
        <dbReference type="EMBL" id="KAL1873048.1"/>
    </source>
</evidence>
<feature type="coiled-coil region" evidence="1">
    <location>
        <begin position="20"/>
        <end position="61"/>
    </location>
</feature>
<comment type="caution">
    <text evidence="3">The sequence shown here is derived from an EMBL/GenBank/DDBJ whole genome shotgun (WGS) entry which is preliminary data.</text>
</comment>
<sequence>MANRRQYLKHLTVPQLLIERKECRDDYEFYQRRIDHLKQHMVCLQMDLAATEAQRSELEQEARRRGVSNDAIIASGQFLVQQGLFQQQEEDAEQENAPIGQGKMQVEEEEVPITKKEDDAGDCGDECIGDDNDSHDPVAVKIEAEER</sequence>
<dbReference type="EMBL" id="JAWRVE010000027">
    <property type="protein sequence ID" value="KAL1873048.1"/>
    <property type="molecule type" value="Genomic_DNA"/>
</dbReference>
<feature type="region of interest" description="Disordered" evidence="2">
    <location>
        <begin position="87"/>
        <end position="137"/>
    </location>
</feature>
<keyword evidence="1" id="KW-0175">Coiled coil</keyword>
<name>A0ABR3XAR8_9PEZI</name>
<accession>A0ABR3XAR8</accession>
<reference evidence="3 4" key="1">
    <citation type="journal article" date="2024" name="IMA Fungus">
        <title>IMA Genome - F19 : A genome assembly and annotation guide to empower mycologists, including annotated draft genome sequences of Ceratocystis pirilliformis, Diaporthe australafricana, Fusarium ophioides, Paecilomyces lecythidis, and Sporothrix stenoceras.</title>
        <authorList>
            <person name="Aylward J."/>
            <person name="Wilson A.M."/>
            <person name="Visagie C.M."/>
            <person name="Spraker J."/>
            <person name="Barnes I."/>
            <person name="Buitendag C."/>
            <person name="Ceriani C."/>
            <person name="Del Mar Angel L."/>
            <person name="du Plessis D."/>
            <person name="Fuchs T."/>
            <person name="Gasser K."/>
            <person name="Kramer D."/>
            <person name="Li W."/>
            <person name="Munsamy K."/>
            <person name="Piso A."/>
            <person name="Price J.L."/>
            <person name="Sonnekus B."/>
            <person name="Thomas C."/>
            <person name="van der Nest A."/>
            <person name="van Dijk A."/>
            <person name="van Heerden A."/>
            <person name="van Vuuren N."/>
            <person name="Yilmaz N."/>
            <person name="Duong T.A."/>
            <person name="van der Merwe N.A."/>
            <person name="Wingfield M.J."/>
            <person name="Wingfield B.D."/>
        </authorList>
    </citation>
    <scope>NUCLEOTIDE SEQUENCE [LARGE SCALE GENOMIC DNA]</scope>
    <source>
        <strain evidence="3 4">CMW 18300</strain>
    </source>
</reference>
<proteinExistence type="predicted"/>
<gene>
    <name evidence="3" type="ORF">Daus18300_004190</name>
</gene>
<organism evidence="3 4">
    <name type="scientific">Diaporthe australafricana</name>
    <dbReference type="NCBI Taxonomy" id="127596"/>
    <lineage>
        <taxon>Eukaryota</taxon>
        <taxon>Fungi</taxon>
        <taxon>Dikarya</taxon>
        <taxon>Ascomycota</taxon>
        <taxon>Pezizomycotina</taxon>
        <taxon>Sordariomycetes</taxon>
        <taxon>Sordariomycetidae</taxon>
        <taxon>Diaporthales</taxon>
        <taxon>Diaporthaceae</taxon>
        <taxon>Diaporthe</taxon>
    </lineage>
</organism>
<evidence type="ECO:0000256" key="2">
    <source>
        <dbReference type="SAM" id="MobiDB-lite"/>
    </source>
</evidence>